<sequence length="351" mass="39064">MATALRKALSQATITATRVTAAPAMATTQPRSVLCRYKALSSSLSFRTQDTNNSSSRQYSTATKHQNRRNRIDHDHSDDIFDRNFSPSAPRPAKPEYNGDPDLYRIFFRSPDKMRSLEEAQVFINHIKSSYGPLTQYQFARCPETRKYFGYGFVTFRNKDSLDKALNDAYIRVGMKDFELIRSDNNNRNRKPIKHKNTGFTGFNDLEELRAKKLKQQDELEEQLKSLAEIEAVEAQLAGAVGDVSSAAGSEAFASDSSSLSTTTTTTTTASADDSNSTSTDPLPPASKPYFVPLQKRGMAQLWKIIPNEIERAGQTTKEADESDEGETVVHKVDSKKLAAELVGDILDTKP</sequence>
<reference evidence="5" key="1">
    <citation type="journal article" date="2020" name="Fungal Divers.">
        <title>Resolving the Mortierellaceae phylogeny through synthesis of multi-gene phylogenetics and phylogenomics.</title>
        <authorList>
            <person name="Vandepol N."/>
            <person name="Liber J."/>
            <person name="Desiro A."/>
            <person name="Na H."/>
            <person name="Kennedy M."/>
            <person name="Barry K."/>
            <person name="Grigoriev I.V."/>
            <person name="Miller A.N."/>
            <person name="O'Donnell K."/>
            <person name="Stajich J.E."/>
            <person name="Bonito G."/>
        </authorList>
    </citation>
    <scope>NUCLEOTIDE SEQUENCE</scope>
    <source>
        <strain evidence="5">NRRL 28262</strain>
    </source>
</reference>
<keyword evidence="2" id="KW-0175">Coiled coil</keyword>
<evidence type="ECO:0000256" key="2">
    <source>
        <dbReference type="SAM" id="Coils"/>
    </source>
</evidence>
<protein>
    <recommendedName>
        <fullName evidence="4">RRM domain-containing protein</fullName>
    </recommendedName>
</protein>
<evidence type="ECO:0000256" key="1">
    <source>
        <dbReference type="PROSITE-ProRule" id="PRU00176"/>
    </source>
</evidence>
<comment type="caution">
    <text evidence="5">The sequence shown here is derived from an EMBL/GenBank/DDBJ whole genome shotgun (WGS) entry which is preliminary data.</text>
</comment>
<gene>
    <name evidence="5" type="ORF">BGZ95_012023</name>
</gene>
<feature type="region of interest" description="Disordered" evidence="3">
    <location>
        <begin position="252"/>
        <end position="290"/>
    </location>
</feature>
<dbReference type="InterPro" id="IPR035979">
    <property type="entry name" value="RBD_domain_sf"/>
</dbReference>
<proteinExistence type="predicted"/>
<feature type="region of interest" description="Disordered" evidence="3">
    <location>
        <begin position="46"/>
        <end position="96"/>
    </location>
</feature>
<dbReference type="AlphaFoldDB" id="A0AAD4DAS9"/>
<dbReference type="EMBL" id="JAAAIL010000968">
    <property type="protein sequence ID" value="KAG0272236.1"/>
    <property type="molecule type" value="Genomic_DNA"/>
</dbReference>
<dbReference type="SUPFAM" id="SSF54928">
    <property type="entry name" value="RNA-binding domain, RBD"/>
    <property type="match status" value="1"/>
</dbReference>
<feature type="coiled-coil region" evidence="2">
    <location>
        <begin position="203"/>
        <end position="230"/>
    </location>
</feature>
<evidence type="ECO:0000313" key="6">
    <source>
        <dbReference type="Proteomes" id="UP001194580"/>
    </source>
</evidence>
<dbReference type="Pfam" id="PF00076">
    <property type="entry name" value="RRM_1"/>
    <property type="match status" value="1"/>
</dbReference>
<evidence type="ECO:0000259" key="4">
    <source>
        <dbReference type="PROSITE" id="PS50102"/>
    </source>
</evidence>
<dbReference type="Proteomes" id="UP001194580">
    <property type="component" value="Unassembled WGS sequence"/>
</dbReference>
<organism evidence="5 6">
    <name type="scientific">Linnemannia exigua</name>
    <dbReference type="NCBI Taxonomy" id="604196"/>
    <lineage>
        <taxon>Eukaryota</taxon>
        <taxon>Fungi</taxon>
        <taxon>Fungi incertae sedis</taxon>
        <taxon>Mucoromycota</taxon>
        <taxon>Mortierellomycotina</taxon>
        <taxon>Mortierellomycetes</taxon>
        <taxon>Mortierellales</taxon>
        <taxon>Mortierellaceae</taxon>
        <taxon>Linnemannia</taxon>
    </lineage>
</organism>
<dbReference type="PROSITE" id="PS50102">
    <property type="entry name" value="RRM"/>
    <property type="match status" value="1"/>
</dbReference>
<feature type="compositionally biased region" description="Polar residues" evidence="3">
    <location>
        <begin position="46"/>
        <end position="64"/>
    </location>
</feature>
<dbReference type="Gene3D" id="3.30.70.330">
    <property type="match status" value="1"/>
</dbReference>
<accession>A0AAD4DAS9</accession>
<feature type="compositionally biased region" description="Basic and acidic residues" evidence="3">
    <location>
        <begin position="70"/>
        <end position="82"/>
    </location>
</feature>
<dbReference type="GO" id="GO:0003723">
    <property type="term" value="F:RNA binding"/>
    <property type="evidence" value="ECO:0007669"/>
    <property type="project" value="UniProtKB-UniRule"/>
</dbReference>
<evidence type="ECO:0000313" key="5">
    <source>
        <dbReference type="EMBL" id="KAG0272236.1"/>
    </source>
</evidence>
<keyword evidence="6" id="KW-1185">Reference proteome</keyword>
<dbReference type="InterPro" id="IPR000504">
    <property type="entry name" value="RRM_dom"/>
</dbReference>
<evidence type="ECO:0000256" key="3">
    <source>
        <dbReference type="SAM" id="MobiDB-lite"/>
    </source>
</evidence>
<name>A0AAD4DAS9_9FUNG</name>
<dbReference type="InterPro" id="IPR012677">
    <property type="entry name" value="Nucleotide-bd_a/b_plait_sf"/>
</dbReference>
<feature type="compositionally biased region" description="Low complexity" evidence="3">
    <location>
        <begin position="252"/>
        <end position="281"/>
    </location>
</feature>
<feature type="domain" description="RRM" evidence="4">
    <location>
        <begin position="78"/>
        <end position="185"/>
    </location>
</feature>
<keyword evidence="1" id="KW-0694">RNA-binding</keyword>